<comment type="caution">
    <text evidence="1">The sequence shown here is derived from an EMBL/GenBank/DDBJ whole genome shotgun (WGS) entry which is preliminary data.</text>
</comment>
<keyword evidence="2" id="KW-1185">Reference proteome</keyword>
<evidence type="ECO:0000313" key="2">
    <source>
        <dbReference type="Proteomes" id="UP001172386"/>
    </source>
</evidence>
<organism evidence="1 2">
    <name type="scientific">Neophaeococcomyces mojaviensis</name>
    <dbReference type="NCBI Taxonomy" id="3383035"/>
    <lineage>
        <taxon>Eukaryota</taxon>
        <taxon>Fungi</taxon>
        <taxon>Dikarya</taxon>
        <taxon>Ascomycota</taxon>
        <taxon>Pezizomycotina</taxon>
        <taxon>Eurotiomycetes</taxon>
        <taxon>Chaetothyriomycetidae</taxon>
        <taxon>Chaetothyriales</taxon>
        <taxon>Chaetothyriales incertae sedis</taxon>
        <taxon>Neophaeococcomyces</taxon>
    </lineage>
</organism>
<protein>
    <submittedName>
        <fullName evidence="1">Uncharacterized protein</fullName>
    </submittedName>
</protein>
<evidence type="ECO:0000313" key="1">
    <source>
        <dbReference type="EMBL" id="KAJ9653364.1"/>
    </source>
</evidence>
<dbReference type="Proteomes" id="UP001172386">
    <property type="component" value="Unassembled WGS sequence"/>
</dbReference>
<sequence length="367" mass="40496">MSRATPDDQLKFLLSCVKFSNSGKIDFVEVARECGVVSKGAAAKRYERLLKANGILPGGGFAVEKTLANSPHRAKKSTKAETGQKRKRDEISPEVSKHEGNDEVKTRPPKQERLDVPFMPDPPPAFRPLPYGHMMHPQPPFMHQQVPLFLAQNMRSNMGPLQHQMMSPSPATYNMIPGLPPGGHFMMPNQSTPPFHIPQTVPPPPVQDPNINLNTFEDFYCPDLFNANNLDSMLLSDNASETKVSDMTLLQQSTPEQEQAIPSDSEETDQQVKNELSQVAVPPISMSDHCLLENIKPEHEASEDQNGENMSITASSTPLKTTLLDTAVPSAKLVHLMKQTTTGASEADLKTECCKISKEEDCIFIAD</sequence>
<proteinExistence type="predicted"/>
<reference evidence="1" key="1">
    <citation type="submission" date="2022-10" db="EMBL/GenBank/DDBJ databases">
        <title>Culturing micro-colonial fungi from biological soil crusts in the Mojave desert and describing Neophaeococcomyces mojavensis, and introducing the new genera and species Taxawa tesnikishii.</title>
        <authorList>
            <person name="Kurbessoian T."/>
            <person name="Stajich J.E."/>
        </authorList>
    </citation>
    <scope>NUCLEOTIDE SEQUENCE</scope>
    <source>
        <strain evidence="1">JES_112</strain>
    </source>
</reference>
<gene>
    <name evidence="1" type="ORF">H2198_007453</name>
</gene>
<name>A0ACC3A0E2_9EURO</name>
<dbReference type="EMBL" id="JAPDRQ010000157">
    <property type="protein sequence ID" value="KAJ9653364.1"/>
    <property type="molecule type" value="Genomic_DNA"/>
</dbReference>
<accession>A0ACC3A0E2</accession>